<keyword evidence="4 5" id="KW-0472">Membrane</keyword>
<evidence type="ECO:0000256" key="2">
    <source>
        <dbReference type="ARBA" id="ARBA00022692"/>
    </source>
</evidence>
<name>A0A395I7N5_ASPHC</name>
<dbReference type="PANTHER" id="PTHR31162">
    <property type="entry name" value="MALIC ACID TRANSPORT PROTEIN-RELATED"/>
    <property type="match status" value="1"/>
</dbReference>
<dbReference type="InterPro" id="IPR004695">
    <property type="entry name" value="SLAC1/Mae1/Ssu1/TehA"/>
</dbReference>
<dbReference type="STRING" id="1450537.A0A395I7N5"/>
<evidence type="ECO:0000256" key="5">
    <source>
        <dbReference type="SAM" id="Phobius"/>
    </source>
</evidence>
<evidence type="ECO:0000313" key="6">
    <source>
        <dbReference type="EMBL" id="RAL15819.1"/>
    </source>
</evidence>
<feature type="transmembrane region" description="Helical" evidence="5">
    <location>
        <begin position="196"/>
        <end position="217"/>
    </location>
</feature>
<keyword evidence="2 5" id="KW-0812">Transmembrane</keyword>
<feature type="transmembrane region" description="Helical" evidence="5">
    <location>
        <begin position="156"/>
        <end position="175"/>
    </location>
</feature>
<dbReference type="InterPro" id="IPR030185">
    <property type="entry name" value="Mae1"/>
</dbReference>
<dbReference type="PANTHER" id="PTHR31162:SF1">
    <property type="entry name" value="TRANSPORTER_MALIC ACID TRANSPORT PROTEIN, PUTATIVE (AFU_ORTHOLOGUE AFUA_2G17660)-RELATED"/>
    <property type="match status" value="1"/>
</dbReference>
<evidence type="ECO:0000256" key="4">
    <source>
        <dbReference type="ARBA" id="ARBA00023136"/>
    </source>
</evidence>
<dbReference type="GO" id="GO:0015140">
    <property type="term" value="F:malate transmembrane transporter activity"/>
    <property type="evidence" value="ECO:0007669"/>
    <property type="project" value="InterPro"/>
</dbReference>
<proteinExistence type="predicted"/>
<dbReference type="VEuPathDB" id="FungiDB:BO97DRAFT_458750"/>
<dbReference type="InterPro" id="IPR038665">
    <property type="entry name" value="Voltage-dep_anion_channel_sf"/>
</dbReference>
<dbReference type="GO" id="GO:0016020">
    <property type="term" value="C:membrane"/>
    <property type="evidence" value="ECO:0007669"/>
    <property type="project" value="UniProtKB-SubCell"/>
</dbReference>
<accession>A0A395I7N5</accession>
<evidence type="ECO:0000256" key="1">
    <source>
        <dbReference type="ARBA" id="ARBA00004141"/>
    </source>
</evidence>
<dbReference type="RefSeq" id="XP_025554973.1">
    <property type="nucleotide sequence ID" value="XM_025699250.1"/>
</dbReference>
<gene>
    <name evidence="6" type="ORF">BO97DRAFT_458750</name>
</gene>
<dbReference type="Proteomes" id="UP000248961">
    <property type="component" value="Unassembled WGS sequence"/>
</dbReference>
<dbReference type="EMBL" id="KZ824270">
    <property type="protein sequence ID" value="RAL15819.1"/>
    <property type="molecule type" value="Genomic_DNA"/>
</dbReference>
<keyword evidence="3 5" id="KW-1133">Transmembrane helix</keyword>
<feature type="transmembrane region" description="Helical" evidence="5">
    <location>
        <begin position="237"/>
        <end position="263"/>
    </location>
</feature>
<dbReference type="OrthoDB" id="2901184at2759"/>
<dbReference type="Gene3D" id="1.50.10.150">
    <property type="entry name" value="Voltage-dependent anion channel"/>
    <property type="match status" value="1"/>
</dbReference>
<organism evidence="6 7">
    <name type="scientific">Aspergillus homomorphus (strain CBS 101889)</name>
    <dbReference type="NCBI Taxonomy" id="1450537"/>
    <lineage>
        <taxon>Eukaryota</taxon>
        <taxon>Fungi</taxon>
        <taxon>Dikarya</taxon>
        <taxon>Ascomycota</taxon>
        <taxon>Pezizomycotina</taxon>
        <taxon>Eurotiomycetes</taxon>
        <taxon>Eurotiomycetidae</taxon>
        <taxon>Eurotiales</taxon>
        <taxon>Aspergillaceae</taxon>
        <taxon>Aspergillus</taxon>
        <taxon>Aspergillus subgen. Circumdati</taxon>
    </lineage>
</organism>
<protein>
    <submittedName>
        <fullName evidence="6">C4-dicarboxylate transporter/malic acid transport protein</fullName>
    </submittedName>
</protein>
<comment type="subcellular location">
    <subcellularLocation>
        <location evidence="1">Membrane</location>
        <topology evidence="1">Multi-pass membrane protein</topology>
    </subcellularLocation>
</comment>
<dbReference type="GeneID" id="37203539"/>
<reference evidence="6 7" key="1">
    <citation type="submission" date="2018-02" db="EMBL/GenBank/DDBJ databases">
        <title>The genomes of Aspergillus section Nigri reveals drivers in fungal speciation.</title>
        <authorList>
            <consortium name="DOE Joint Genome Institute"/>
            <person name="Vesth T.C."/>
            <person name="Nybo J."/>
            <person name="Theobald S."/>
            <person name="Brandl J."/>
            <person name="Frisvad J.C."/>
            <person name="Nielsen K.F."/>
            <person name="Lyhne E.K."/>
            <person name="Kogle M.E."/>
            <person name="Kuo A."/>
            <person name="Riley R."/>
            <person name="Clum A."/>
            <person name="Nolan M."/>
            <person name="Lipzen A."/>
            <person name="Salamov A."/>
            <person name="Henrissat B."/>
            <person name="Wiebenga A."/>
            <person name="De vries R.P."/>
            <person name="Grigoriev I.V."/>
            <person name="Mortensen U.H."/>
            <person name="Andersen M.R."/>
            <person name="Baker S.E."/>
        </authorList>
    </citation>
    <scope>NUCLEOTIDE SEQUENCE [LARGE SCALE GENOMIC DNA]</scope>
    <source>
        <strain evidence="6 7">CBS 101889</strain>
    </source>
</reference>
<evidence type="ECO:0000256" key="3">
    <source>
        <dbReference type="ARBA" id="ARBA00022989"/>
    </source>
</evidence>
<evidence type="ECO:0000313" key="7">
    <source>
        <dbReference type="Proteomes" id="UP000248961"/>
    </source>
</evidence>
<sequence>MESQRVSFLDRKCRVAWGWFSFSSSTGHCYLAVQLPHKFHGLLTSLIIRFYRFRHALLDTFYDPEESYLIATAALDFATILFGIEVYEIPACGMWLRGPLPISLAVGMKWHLYRIRMATRQPFWLVRLLPSFPAMLGGTIASLLTSAQPSYYANPMLIAGTAMQGFGFMTSVFVLSEYIHGLHHQGLPPVRRRPQMFIAVGPPAFPAVALMGMAQTAPEKLPTHLIPIAGQVNTADVLLVMAVFISIFLWIMALFFWSIGWLSILDAHREWKSDITWWATVFPNTGFALSIIKIGDLLDSSAIKRVGTAATLIQMILWLGSANMHIWAYFAHRTLWPSQDEGFGPDEHHDEAVLNMEGEVRSYKGSSNA</sequence>
<keyword evidence="7" id="KW-1185">Reference proteome</keyword>
<dbReference type="Pfam" id="PF03595">
    <property type="entry name" value="SLAC1"/>
    <property type="match status" value="1"/>
</dbReference>
<feature type="transmembrane region" description="Helical" evidence="5">
    <location>
        <begin position="124"/>
        <end position="144"/>
    </location>
</feature>
<dbReference type="AlphaFoldDB" id="A0A395I7N5"/>